<proteinExistence type="evidence at transcript level"/>
<name>A0A069DMX5_9CNID</name>
<accession>A0A069DMX5</accession>
<reference evidence="1" key="1">
    <citation type="journal article" date="2014" name="PLoS Genet.">
        <title>Differential Responses to Wnt and PCP Disruption Predict Expression and Developmental Function of Conserved and Novel Genes in a Cnidarian.</title>
        <authorList>
            <person name="Lapebie P."/>
            <person name="Ruggiero A."/>
            <person name="Barreau C."/>
            <person name="Chevalier S."/>
            <person name="Chang P."/>
            <person name="Dru P."/>
            <person name="Houliston E."/>
            <person name="Momose T."/>
        </authorList>
    </citation>
    <scope>NUCLEOTIDE SEQUENCE</scope>
</reference>
<protein>
    <submittedName>
        <fullName evidence="1">Putative cnidarian restricted protein</fullName>
    </submittedName>
</protein>
<dbReference type="AlphaFoldDB" id="A0A069DMX5"/>
<organism evidence="1">
    <name type="scientific">Clytia hemisphaerica</name>
    <dbReference type="NCBI Taxonomy" id="252671"/>
    <lineage>
        <taxon>Eukaryota</taxon>
        <taxon>Metazoa</taxon>
        <taxon>Cnidaria</taxon>
        <taxon>Hydrozoa</taxon>
        <taxon>Hydroidolina</taxon>
        <taxon>Leptothecata</taxon>
        <taxon>Obeliida</taxon>
        <taxon>Clytiidae</taxon>
        <taxon>Clytia</taxon>
    </lineage>
</organism>
<sequence length="88" mass="10243">VQGLINTTFDELLLECNTLLLEDCLMDYKRSFSYLSKKEYVSTVRTLNMGNMKQSTKISTPCINNIPYLSFQKVIIFCQRMMLALEFV</sequence>
<feature type="non-terminal residue" evidence="1">
    <location>
        <position position="1"/>
    </location>
</feature>
<evidence type="ECO:0000313" key="1">
    <source>
        <dbReference type="EMBL" id="JAC84862.1"/>
    </source>
</evidence>
<dbReference type="EMBL" id="GBGP01000340">
    <property type="protein sequence ID" value="JAC84862.1"/>
    <property type="molecule type" value="mRNA"/>
</dbReference>